<keyword evidence="2" id="KW-1185">Reference proteome</keyword>
<dbReference type="GO" id="GO:0006629">
    <property type="term" value="P:lipid metabolic process"/>
    <property type="evidence" value="ECO:0007669"/>
    <property type="project" value="InterPro"/>
</dbReference>
<dbReference type="InterPro" id="IPR017946">
    <property type="entry name" value="PLC-like_Pdiesterase_TIM-brl"/>
</dbReference>
<dbReference type="AlphaFoldDB" id="A0A6A4X6W6"/>
<dbReference type="PANTHER" id="PTHR13593:SF113">
    <property type="entry name" value="SI:DKEY-266F7.9"/>
    <property type="match status" value="1"/>
</dbReference>
<dbReference type="OrthoDB" id="6119992at2759"/>
<reference evidence="1 2" key="1">
    <citation type="submission" date="2019-07" db="EMBL/GenBank/DDBJ databases">
        <title>Draft genome assembly of a fouling barnacle, Amphibalanus amphitrite (Darwin, 1854): The first reference genome for Thecostraca.</title>
        <authorList>
            <person name="Kim W."/>
        </authorList>
    </citation>
    <scope>NUCLEOTIDE SEQUENCE [LARGE SCALE GENOMIC DNA]</scope>
    <source>
        <strain evidence="1">SNU_AA5</strain>
        <tissue evidence="1">Soma without cirri and trophi</tissue>
    </source>
</reference>
<dbReference type="Gene3D" id="3.20.20.190">
    <property type="entry name" value="Phosphatidylinositol (PI) phosphodiesterase"/>
    <property type="match status" value="1"/>
</dbReference>
<gene>
    <name evidence="1" type="primary">PLCXD3</name>
    <name evidence="1" type="ORF">FJT64_017460</name>
</gene>
<dbReference type="GO" id="GO:0008081">
    <property type="term" value="F:phosphoric diester hydrolase activity"/>
    <property type="evidence" value="ECO:0007669"/>
    <property type="project" value="InterPro"/>
</dbReference>
<dbReference type="PANTHER" id="PTHR13593">
    <property type="match status" value="1"/>
</dbReference>
<name>A0A6A4X6W6_AMPAM</name>
<sequence length="314" mass="33529">MAGCLDRWMSELPPEVRRRPLNRLAIPGSHDSLSYSLGGGAESCPAEPAPDLSPAALVGLYRCAPRLARPLLVRWVVTQQLSVTGQLAAGVRYLDVRAALHGGRLHVVHGLHGPPLAPLLADVRRFLADRPGELVILDLQHVYGVGSGGAARLSALLSDTFGDSLVPRAEAAPSLEACAAAGQSVLAVYRGGSGDWSAAGHPLLWDERALSSPWPDTQSVSRLFPLLERHMARAVRHAAGRLHVQQCVLTPQTSGVLLRAGSSMRRLAENCNSAAAAWLPGQSVERGLNIVMLDFVGVGEDPLVEMVVKKNYER</sequence>
<organism evidence="1 2">
    <name type="scientific">Amphibalanus amphitrite</name>
    <name type="common">Striped barnacle</name>
    <name type="synonym">Balanus amphitrite</name>
    <dbReference type="NCBI Taxonomy" id="1232801"/>
    <lineage>
        <taxon>Eukaryota</taxon>
        <taxon>Metazoa</taxon>
        <taxon>Ecdysozoa</taxon>
        <taxon>Arthropoda</taxon>
        <taxon>Crustacea</taxon>
        <taxon>Multicrustacea</taxon>
        <taxon>Cirripedia</taxon>
        <taxon>Thoracica</taxon>
        <taxon>Thoracicalcarea</taxon>
        <taxon>Balanomorpha</taxon>
        <taxon>Balanoidea</taxon>
        <taxon>Balanidae</taxon>
        <taxon>Amphibalaninae</taxon>
        <taxon>Amphibalanus</taxon>
    </lineage>
</organism>
<evidence type="ECO:0000313" key="1">
    <source>
        <dbReference type="EMBL" id="KAF0311754.1"/>
    </source>
</evidence>
<dbReference type="Proteomes" id="UP000440578">
    <property type="component" value="Unassembled WGS sequence"/>
</dbReference>
<proteinExistence type="predicted"/>
<dbReference type="InterPro" id="IPR051057">
    <property type="entry name" value="PI-PLC_domain"/>
</dbReference>
<evidence type="ECO:0000313" key="2">
    <source>
        <dbReference type="Proteomes" id="UP000440578"/>
    </source>
</evidence>
<dbReference type="SUPFAM" id="SSF51695">
    <property type="entry name" value="PLC-like phosphodiesterases"/>
    <property type="match status" value="1"/>
</dbReference>
<accession>A0A6A4X6W6</accession>
<comment type="caution">
    <text evidence="1">The sequence shown here is derived from an EMBL/GenBank/DDBJ whole genome shotgun (WGS) entry which is preliminary data.</text>
</comment>
<dbReference type="EMBL" id="VIIS01000218">
    <property type="protein sequence ID" value="KAF0311754.1"/>
    <property type="molecule type" value="Genomic_DNA"/>
</dbReference>
<protein>
    <submittedName>
        <fullName evidence="1">PI-PLC X domain-containing protein 3</fullName>
    </submittedName>
</protein>